<dbReference type="InterPro" id="IPR032109">
    <property type="entry name" value="Big_3_5"/>
</dbReference>
<accession>A0ABT0X8R6</accession>
<reference evidence="3" key="1">
    <citation type="journal article" date="2023" name="Int. J. Syst. Evol. Microbiol.">
        <title>Streptomyces meridianus sp. nov. isolated from brackish water of the Tagus estuary in Alcochete, Portugal.</title>
        <authorList>
            <person name="Santos J.D.N."/>
            <person name="Klimek D."/>
            <person name="Calusinska M."/>
            <person name="Lobo Da Cunha A."/>
            <person name="Catita J."/>
            <person name="Goncalves H."/>
            <person name="Gonzalez I."/>
            <person name="Reyes F."/>
            <person name="Lage O.M."/>
        </authorList>
    </citation>
    <scope>NUCLEOTIDE SEQUENCE</scope>
    <source>
        <strain evidence="3">MTZ3.1</strain>
    </source>
</reference>
<feature type="non-terminal residue" evidence="3">
    <location>
        <position position="1"/>
    </location>
</feature>
<dbReference type="SUPFAM" id="SSF49299">
    <property type="entry name" value="PKD domain"/>
    <property type="match status" value="2"/>
</dbReference>
<sequence>SDYTGSSDTEPHTVNAAATTTTVAGSPNPSVVGEDVIATATVVANAPGAGTPTGNVTFDFGDGSPTVTVPLMSGTATTPPHAYTSVSGSPYTITATYTGTSDYTGSSDTDTQDVNPALTDITLVDSPDPSVVGEDVTATATVVAVAPGGGTPTGSVDFDFDDGTPVVNVPLDGTGTATTPVHAYTTAGVYAITATYNGNDDYLVSFDADPHVVNPADTTTTIISDDPDPSAIGEDVTVTATVVAVGPGGGTPTGTVDFDFGDGNTADDVPLDGTGTATAPVHAYGASGTFTITATYDGAADYNISDDTEDHDVV</sequence>
<dbReference type="InterPro" id="IPR000601">
    <property type="entry name" value="PKD_dom"/>
</dbReference>
<dbReference type="PROSITE" id="PS50093">
    <property type="entry name" value="PKD"/>
    <property type="match status" value="2"/>
</dbReference>
<protein>
    <submittedName>
        <fullName evidence="3">Ig-like domain repeat protein</fullName>
    </submittedName>
</protein>
<dbReference type="Gene3D" id="2.60.40.10">
    <property type="entry name" value="Immunoglobulins"/>
    <property type="match status" value="3"/>
</dbReference>
<organism evidence="3 4">
    <name type="scientific">Streptomyces meridianus</name>
    <dbReference type="NCBI Taxonomy" id="2938945"/>
    <lineage>
        <taxon>Bacteria</taxon>
        <taxon>Bacillati</taxon>
        <taxon>Actinomycetota</taxon>
        <taxon>Actinomycetes</taxon>
        <taxon>Kitasatosporales</taxon>
        <taxon>Streptomycetaceae</taxon>
        <taxon>Streptomyces</taxon>
    </lineage>
</organism>
<evidence type="ECO:0000256" key="1">
    <source>
        <dbReference type="SAM" id="MobiDB-lite"/>
    </source>
</evidence>
<keyword evidence="4" id="KW-1185">Reference proteome</keyword>
<comment type="caution">
    <text evidence="3">The sequence shown here is derived from an EMBL/GenBank/DDBJ whole genome shotgun (WGS) entry which is preliminary data.</text>
</comment>
<feature type="domain" description="PKD" evidence="2">
    <location>
        <begin position="237"/>
        <end position="295"/>
    </location>
</feature>
<dbReference type="RefSeq" id="WP_251416125.1">
    <property type="nucleotide sequence ID" value="NZ_JAMQGM010000035.1"/>
</dbReference>
<proteinExistence type="predicted"/>
<gene>
    <name evidence="3" type="ORF">M1E25_16415</name>
</gene>
<name>A0ABT0X8R6_9ACTN</name>
<dbReference type="InterPro" id="IPR035986">
    <property type="entry name" value="PKD_dom_sf"/>
</dbReference>
<feature type="region of interest" description="Disordered" evidence="1">
    <location>
        <begin position="1"/>
        <end position="30"/>
    </location>
</feature>
<dbReference type="EMBL" id="JAMQGM010000035">
    <property type="protein sequence ID" value="MCM2578917.1"/>
    <property type="molecule type" value="Genomic_DNA"/>
</dbReference>
<dbReference type="InterPro" id="IPR013783">
    <property type="entry name" value="Ig-like_fold"/>
</dbReference>
<feature type="compositionally biased region" description="Low complexity" evidence="1">
    <location>
        <begin position="13"/>
        <end position="24"/>
    </location>
</feature>
<dbReference type="Pfam" id="PF16640">
    <property type="entry name" value="Big_3_5"/>
    <property type="match status" value="2"/>
</dbReference>
<evidence type="ECO:0000259" key="2">
    <source>
        <dbReference type="PROSITE" id="PS50093"/>
    </source>
</evidence>
<dbReference type="Proteomes" id="UP001167160">
    <property type="component" value="Unassembled WGS sequence"/>
</dbReference>
<feature type="domain" description="PKD" evidence="2">
    <location>
        <begin position="150"/>
        <end position="195"/>
    </location>
</feature>
<evidence type="ECO:0000313" key="3">
    <source>
        <dbReference type="EMBL" id="MCM2578917.1"/>
    </source>
</evidence>
<evidence type="ECO:0000313" key="4">
    <source>
        <dbReference type="Proteomes" id="UP001167160"/>
    </source>
</evidence>